<dbReference type="AlphaFoldDB" id="A0A061B790"/>
<feature type="region of interest" description="Disordered" evidence="1">
    <location>
        <begin position="149"/>
        <end position="178"/>
    </location>
</feature>
<feature type="chain" id="PRO_5030001694" evidence="2">
    <location>
        <begin position="24"/>
        <end position="194"/>
    </location>
</feature>
<feature type="signal peptide" evidence="2">
    <location>
        <begin position="1"/>
        <end position="23"/>
    </location>
</feature>
<evidence type="ECO:0000256" key="2">
    <source>
        <dbReference type="SAM" id="SignalP"/>
    </source>
</evidence>
<organism evidence="3">
    <name type="scientific">Rhodotorula toruloides</name>
    <name type="common">Yeast</name>
    <name type="synonym">Rhodosporidium toruloides</name>
    <dbReference type="NCBI Taxonomy" id="5286"/>
    <lineage>
        <taxon>Eukaryota</taxon>
        <taxon>Fungi</taxon>
        <taxon>Dikarya</taxon>
        <taxon>Basidiomycota</taxon>
        <taxon>Pucciniomycotina</taxon>
        <taxon>Microbotryomycetes</taxon>
        <taxon>Sporidiobolales</taxon>
        <taxon>Sporidiobolaceae</taxon>
        <taxon>Rhodotorula</taxon>
    </lineage>
</organism>
<proteinExistence type="predicted"/>
<reference evidence="3" key="1">
    <citation type="journal article" date="2014" name="Genome Announc.">
        <title>Draft genome sequence of Rhodosporidium toruloides CECT1137, an oleaginous yeast of biotechnological interest.</title>
        <authorList>
            <person name="Morin N."/>
            <person name="Calcas X."/>
            <person name="Devillers H."/>
            <person name="Durrens P."/>
            <person name="Sherman D.J."/>
            <person name="Nicaud J.-M."/>
            <person name="Neuveglise C."/>
        </authorList>
    </citation>
    <scope>NUCLEOTIDE SEQUENCE</scope>
    <source>
        <strain evidence="3">CECT1137</strain>
    </source>
</reference>
<dbReference type="OrthoDB" id="10509181at2759"/>
<evidence type="ECO:0000313" key="3">
    <source>
        <dbReference type="EMBL" id="CDR45774.1"/>
    </source>
</evidence>
<keyword evidence="2" id="KW-0732">Signal</keyword>
<evidence type="ECO:0000256" key="1">
    <source>
        <dbReference type="SAM" id="MobiDB-lite"/>
    </source>
</evidence>
<protein>
    <submittedName>
        <fullName evidence="3">RHTO0S11e04698g1_1</fullName>
    </submittedName>
</protein>
<accession>A0A061B790</accession>
<dbReference type="EMBL" id="LK052946">
    <property type="protein sequence ID" value="CDR45774.1"/>
    <property type="molecule type" value="Genomic_DNA"/>
</dbReference>
<name>A0A061B790_RHOTO</name>
<gene>
    <name evidence="3" type="ORF">RHTO0S_11e04698g</name>
</gene>
<sequence>MVHLPLFAACVAAVFYQATTCAALPLVIRPSATAIVPVTYAFNPQRPFARLAPSPRLHVVDDSSDSEDATLAPSWIAPEPFAAQASLAAAVNDDSLFSDALYPYAATASPTGIEASIAAVLASRQLQGVEKWQPDAGSKEKLHRRSAVVQASVKSARTTMRDRKTQKAGGPGRRTMGSVRAEQAVEALPVARLA</sequence>